<accession>A0A3S5FCU8</accession>
<dbReference type="Proteomes" id="UP000784294">
    <property type="component" value="Unassembled WGS sequence"/>
</dbReference>
<comment type="caution">
    <text evidence="1">The sequence shown here is derived from an EMBL/GenBank/DDBJ whole genome shotgun (WGS) entry which is preliminary data.</text>
</comment>
<dbReference type="AlphaFoldDB" id="A0A3S5FCU8"/>
<gene>
    <name evidence="1" type="ORF">PXEA_LOCUS8258</name>
</gene>
<sequence length="94" mass="10967">MSHTLFYFNYWLISQTVQDPGPPTHLISFIQRLISLPRPQFRLRPNYASKHKFAAGTEDTETGTTTQWLDCQFAGRQLLLQMQLYSPVIQSYET</sequence>
<name>A0A3S5FCU8_9PLAT</name>
<proteinExistence type="predicted"/>
<evidence type="ECO:0000313" key="2">
    <source>
        <dbReference type="Proteomes" id="UP000784294"/>
    </source>
</evidence>
<evidence type="ECO:0000313" key="1">
    <source>
        <dbReference type="EMBL" id="VEL14818.1"/>
    </source>
</evidence>
<dbReference type="EMBL" id="CAAALY010022432">
    <property type="protein sequence ID" value="VEL14818.1"/>
    <property type="molecule type" value="Genomic_DNA"/>
</dbReference>
<reference evidence="1" key="1">
    <citation type="submission" date="2018-11" db="EMBL/GenBank/DDBJ databases">
        <authorList>
            <consortium name="Pathogen Informatics"/>
        </authorList>
    </citation>
    <scope>NUCLEOTIDE SEQUENCE</scope>
</reference>
<organism evidence="1 2">
    <name type="scientific">Protopolystoma xenopodis</name>
    <dbReference type="NCBI Taxonomy" id="117903"/>
    <lineage>
        <taxon>Eukaryota</taxon>
        <taxon>Metazoa</taxon>
        <taxon>Spiralia</taxon>
        <taxon>Lophotrochozoa</taxon>
        <taxon>Platyhelminthes</taxon>
        <taxon>Monogenea</taxon>
        <taxon>Polyopisthocotylea</taxon>
        <taxon>Polystomatidea</taxon>
        <taxon>Polystomatidae</taxon>
        <taxon>Protopolystoma</taxon>
    </lineage>
</organism>
<keyword evidence="2" id="KW-1185">Reference proteome</keyword>
<protein>
    <submittedName>
        <fullName evidence="1">Uncharacterized protein</fullName>
    </submittedName>
</protein>